<keyword evidence="1 3" id="KW-0378">Hydrolase</keyword>
<dbReference type="RefSeq" id="WP_418158815.1">
    <property type="nucleotide sequence ID" value="NZ_JBBLZC010000005.1"/>
</dbReference>
<dbReference type="InterPro" id="IPR036526">
    <property type="entry name" value="C-N_Hydrolase_sf"/>
</dbReference>
<dbReference type="InterPro" id="IPR003010">
    <property type="entry name" value="C-N_Hydrolase"/>
</dbReference>
<proteinExistence type="predicted"/>
<dbReference type="Pfam" id="PF00795">
    <property type="entry name" value="CN_hydrolase"/>
    <property type="match status" value="1"/>
</dbReference>
<dbReference type="Proteomes" id="UP001375743">
    <property type="component" value="Unassembled WGS sequence"/>
</dbReference>
<evidence type="ECO:0000313" key="3">
    <source>
        <dbReference type="EMBL" id="MEK0082968.1"/>
    </source>
</evidence>
<dbReference type="GO" id="GO:0016787">
    <property type="term" value="F:hydrolase activity"/>
    <property type="evidence" value="ECO:0007669"/>
    <property type="project" value="UniProtKB-KW"/>
</dbReference>
<evidence type="ECO:0000256" key="1">
    <source>
        <dbReference type="ARBA" id="ARBA00022801"/>
    </source>
</evidence>
<dbReference type="InterPro" id="IPR050345">
    <property type="entry name" value="Aliph_Amidase/BUP"/>
</dbReference>
<dbReference type="EMBL" id="JBBLZC010000005">
    <property type="protein sequence ID" value="MEK0082968.1"/>
    <property type="molecule type" value="Genomic_DNA"/>
</dbReference>
<accession>A0ABU8XRB4</accession>
<dbReference type="PROSITE" id="PS50263">
    <property type="entry name" value="CN_HYDROLASE"/>
    <property type="match status" value="1"/>
</dbReference>
<organism evidence="3 4">
    <name type="scientific">Benzoatithermus flavus</name>
    <dbReference type="NCBI Taxonomy" id="3108223"/>
    <lineage>
        <taxon>Bacteria</taxon>
        <taxon>Pseudomonadati</taxon>
        <taxon>Pseudomonadota</taxon>
        <taxon>Alphaproteobacteria</taxon>
        <taxon>Geminicoccales</taxon>
        <taxon>Geminicoccaceae</taxon>
        <taxon>Benzoatithermus</taxon>
    </lineage>
</organism>
<protein>
    <submittedName>
        <fullName evidence="3">Nitrilase-related carbon-nitrogen hydrolase</fullName>
    </submittedName>
</protein>
<gene>
    <name evidence="3" type="ORF">U1T56_07385</name>
</gene>
<feature type="domain" description="CN hydrolase" evidence="2">
    <location>
        <begin position="5"/>
        <end position="233"/>
    </location>
</feature>
<sequence>MSAEIAIALAQANPVAPDPADTLARLRRMRAEAAARGADLVVFPELFLASDEPLECLAAETADGGPTILVGAPWRAPDGSPFSAAFLLHGGAVAGKALRHAPDERGILASGPVPGPIRLPLREGAVRLGVMLGADMAGEDVAEAASECGAELLVVLAGSPFARDAAERRLQQGVTRVTETGLPLLYVNAVGGADGIVADGGSFVLAADRRLVLQAPWFAEAVTLCRWRHDGDGGWSPASRGPIAPPLPELEALWRALVLGLRDQARKRGREAALLELSDEPDATLLAAVAVEALGVERVRAVAGAGSAELAGRLGIRLDALDTAPAMAALQRALEPLLGERPAGGIEAKLRPGLRDLALATLAEGLGALLLATEDGGSGFPVLRGLDPLDRQALLRWRNAGCAEPMPAHPNKQPST</sequence>
<keyword evidence="4" id="KW-1185">Reference proteome</keyword>
<evidence type="ECO:0000313" key="4">
    <source>
        <dbReference type="Proteomes" id="UP001375743"/>
    </source>
</evidence>
<dbReference type="SUPFAM" id="SSF56317">
    <property type="entry name" value="Carbon-nitrogen hydrolase"/>
    <property type="match status" value="1"/>
</dbReference>
<dbReference type="Gene3D" id="3.60.110.10">
    <property type="entry name" value="Carbon-nitrogen hydrolase"/>
    <property type="match status" value="1"/>
</dbReference>
<comment type="caution">
    <text evidence="3">The sequence shown here is derived from an EMBL/GenBank/DDBJ whole genome shotgun (WGS) entry which is preliminary data.</text>
</comment>
<evidence type="ECO:0000259" key="2">
    <source>
        <dbReference type="PROSITE" id="PS50263"/>
    </source>
</evidence>
<name>A0ABU8XRB4_9PROT</name>
<dbReference type="InterPro" id="IPR014729">
    <property type="entry name" value="Rossmann-like_a/b/a_fold"/>
</dbReference>
<reference evidence="3 4" key="1">
    <citation type="submission" date="2024-01" db="EMBL/GenBank/DDBJ databases">
        <title>Multi-omics insights into the function and evolution of sodium benzoate biodegradation pathways in Benzoatithermus flavus gen. nov., sp. nov. from hot spring.</title>
        <authorList>
            <person name="Hu C.-J."/>
            <person name="Li W.-J."/>
        </authorList>
    </citation>
    <scope>NUCLEOTIDE SEQUENCE [LARGE SCALE GENOMIC DNA]</scope>
    <source>
        <strain evidence="3 4">SYSU G07066</strain>
    </source>
</reference>
<dbReference type="PANTHER" id="PTHR43674">
    <property type="entry name" value="NITRILASE C965.09-RELATED"/>
    <property type="match status" value="1"/>
</dbReference>
<dbReference type="Gene3D" id="3.40.50.620">
    <property type="entry name" value="HUPs"/>
    <property type="match status" value="1"/>
</dbReference>
<dbReference type="PANTHER" id="PTHR43674:SF2">
    <property type="entry name" value="BETA-UREIDOPROPIONASE"/>
    <property type="match status" value="1"/>
</dbReference>
<dbReference type="SUPFAM" id="SSF52402">
    <property type="entry name" value="Adenine nucleotide alpha hydrolases-like"/>
    <property type="match status" value="1"/>
</dbReference>